<protein>
    <submittedName>
        <fullName evidence="1">(California timema) hypothetical protein</fullName>
    </submittedName>
</protein>
<organism evidence="1">
    <name type="scientific">Timema californicum</name>
    <name type="common">California timema</name>
    <name type="synonym">Walking stick</name>
    <dbReference type="NCBI Taxonomy" id="61474"/>
    <lineage>
        <taxon>Eukaryota</taxon>
        <taxon>Metazoa</taxon>
        <taxon>Ecdysozoa</taxon>
        <taxon>Arthropoda</taxon>
        <taxon>Hexapoda</taxon>
        <taxon>Insecta</taxon>
        <taxon>Pterygota</taxon>
        <taxon>Neoptera</taxon>
        <taxon>Polyneoptera</taxon>
        <taxon>Phasmatodea</taxon>
        <taxon>Timematodea</taxon>
        <taxon>Timematoidea</taxon>
        <taxon>Timematidae</taxon>
        <taxon>Timema</taxon>
    </lineage>
</organism>
<dbReference type="EMBL" id="OE187172">
    <property type="protein sequence ID" value="CAD7578238.1"/>
    <property type="molecule type" value="Genomic_DNA"/>
</dbReference>
<gene>
    <name evidence="1" type="ORF">TCMB3V08_LOCUS10779</name>
</gene>
<reference evidence="1" key="1">
    <citation type="submission" date="2020-11" db="EMBL/GenBank/DDBJ databases">
        <authorList>
            <person name="Tran Van P."/>
        </authorList>
    </citation>
    <scope>NUCLEOTIDE SEQUENCE</scope>
</reference>
<proteinExistence type="predicted"/>
<evidence type="ECO:0000313" key="1">
    <source>
        <dbReference type="EMBL" id="CAD7578238.1"/>
    </source>
</evidence>
<dbReference type="AlphaFoldDB" id="A0A7R9PCZ8"/>
<sequence>MPSGLFKVLYIVHEGCQLLDSYHSFPAKEMLESCTLLCLQLIQKALNLQQRFLGLLTSAGSNLLLTGLSKLLLDINPRSGQPDNLLNITNKASQNIALDTGYSYATSSQQTVEHLNVQINAIAGSLPDTTITMIATKGPDCEIRCLVANNTWQIVDKLTYGKVIDYRAIPTEHHFKGRPGWSHKVSPKHLEPTYGCRD</sequence>
<name>A0A7R9PCZ8_TIMCA</name>
<accession>A0A7R9PCZ8</accession>